<dbReference type="InterPro" id="IPR049704">
    <property type="entry name" value="Aminotrans_3_PPA_site"/>
</dbReference>
<name>A0A841K0Q5_9BACT</name>
<comment type="caution">
    <text evidence="8">The sequence shown here is derived from an EMBL/GenBank/DDBJ whole genome shotgun (WGS) entry which is preliminary data.</text>
</comment>
<reference evidence="8 9" key="1">
    <citation type="submission" date="2020-08" db="EMBL/GenBank/DDBJ databases">
        <title>Genomic Encyclopedia of Type Strains, Phase IV (KMG-IV): sequencing the most valuable type-strain genomes for metagenomic binning, comparative biology and taxonomic classification.</title>
        <authorList>
            <person name="Goeker M."/>
        </authorList>
    </citation>
    <scope>NUCLEOTIDE SEQUENCE [LARGE SCALE GENOMIC DNA]</scope>
    <source>
        <strain evidence="8 9">DSM 103733</strain>
    </source>
</reference>
<dbReference type="GO" id="GO:0034386">
    <property type="term" value="F:4-aminobutyrate:2-oxoglutarate transaminase activity"/>
    <property type="evidence" value="ECO:0007669"/>
    <property type="project" value="UniProtKB-EC"/>
</dbReference>
<dbReference type="PROSITE" id="PS00600">
    <property type="entry name" value="AA_TRANSFER_CLASS_3"/>
    <property type="match status" value="1"/>
</dbReference>
<evidence type="ECO:0000256" key="1">
    <source>
        <dbReference type="ARBA" id="ARBA00001933"/>
    </source>
</evidence>
<evidence type="ECO:0000256" key="3">
    <source>
        <dbReference type="ARBA" id="ARBA00022576"/>
    </source>
</evidence>
<dbReference type="InterPro" id="IPR015424">
    <property type="entry name" value="PyrdxlP-dep_Trfase"/>
</dbReference>
<dbReference type="PANTHER" id="PTHR11986">
    <property type="entry name" value="AMINOTRANSFERASE CLASS III"/>
    <property type="match status" value="1"/>
</dbReference>
<evidence type="ECO:0000256" key="6">
    <source>
        <dbReference type="RuleBase" id="RU003560"/>
    </source>
</evidence>
<dbReference type="PANTHER" id="PTHR11986:SF58">
    <property type="entry name" value="LEUCINE_METHIONINE RACEMASE"/>
    <property type="match status" value="1"/>
</dbReference>
<evidence type="ECO:0000256" key="4">
    <source>
        <dbReference type="ARBA" id="ARBA00022679"/>
    </source>
</evidence>
<comment type="similarity">
    <text evidence="2 6">Belongs to the class-III pyridoxal-phosphate-dependent aminotransferase family.</text>
</comment>
<dbReference type="Gene3D" id="3.40.640.10">
    <property type="entry name" value="Type I PLP-dependent aspartate aminotransferase-like (Major domain)"/>
    <property type="match status" value="1"/>
</dbReference>
<sequence length="452" mass="48220">MSNIKLKTEIPGPKSRALTKRRSQAVPRGLYASTPLFIRHAEGAMLEDVDGNRLIDLGGGIGCTNVGHRNPRVIQAIRAQLDAFLHQCFTVSGYESYVELAEKLNALTPGNFAKKTFLANSGAEAVENAIKIARAHTGRHAVLCVEDAFHGRTMLGLALTSKTHPYKDHFGPFMSDVYRIPFGIPADQRLSHRGPVKQKEVEAMLDHTFRRLVAAEDVAAVIVEPVLGEGGFVVPPDGFLNALADICHRHGIVFIADEVQTGFGRTGELFACTHFGLEPDLILTAKSLGGGLPIAAVTGRAEIMDAPGPGGLGGTFGGNPASCAAALAVIEEFADGKLLAQARLLGKTFQQKARVWQRQHPFIADVRGVGAMQALEFAHPDGSPNAAAAKKLAQHCLQKGVLILTAGTYDNVVRLLMPLTISEEDFAEALTVIEDSLSAIAPEINEVAAATH</sequence>
<dbReference type="EMBL" id="JACHEK010000005">
    <property type="protein sequence ID" value="MBB6144791.1"/>
    <property type="molecule type" value="Genomic_DNA"/>
</dbReference>
<comment type="cofactor">
    <cofactor evidence="1">
        <name>pyridoxal 5'-phosphate</name>
        <dbReference type="ChEBI" id="CHEBI:597326"/>
    </cofactor>
</comment>
<dbReference type="SUPFAM" id="SSF53383">
    <property type="entry name" value="PLP-dependent transferases"/>
    <property type="match status" value="1"/>
</dbReference>
<dbReference type="EC" id="2.6.1.22" evidence="8"/>
<dbReference type="AlphaFoldDB" id="A0A841K0Q5"/>
<dbReference type="InterPro" id="IPR004632">
    <property type="entry name" value="4NH2But_aminotransferase_bac"/>
</dbReference>
<keyword evidence="3 8" id="KW-0032">Aminotransferase</keyword>
<proteinExistence type="inferred from homology"/>
<dbReference type="InterPro" id="IPR050103">
    <property type="entry name" value="Class-III_PLP-dep_AT"/>
</dbReference>
<dbReference type="InterPro" id="IPR005814">
    <property type="entry name" value="Aminotrans_3"/>
</dbReference>
<dbReference type="GO" id="GO:0030170">
    <property type="term" value="F:pyridoxal phosphate binding"/>
    <property type="evidence" value="ECO:0007669"/>
    <property type="project" value="InterPro"/>
</dbReference>
<dbReference type="CDD" id="cd00610">
    <property type="entry name" value="OAT_like"/>
    <property type="match status" value="1"/>
</dbReference>
<accession>A0A841K0Q5</accession>
<evidence type="ECO:0000256" key="2">
    <source>
        <dbReference type="ARBA" id="ARBA00008954"/>
    </source>
</evidence>
<dbReference type="RefSeq" id="WP_050059645.1">
    <property type="nucleotide sequence ID" value="NZ_JACHEK010000005.1"/>
</dbReference>
<dbReference type="NCBIfam" id="TIGR00700">
    <property type="entry name" value="GABAtrnsam"/>
    <property type="match status" value="1"/>
</dbReference>
<organism evidence="8 9">
    <name type="scientific">Silvibacterium bohemicum</name>
    <dbReference type="NCBI Taxonomy" id="1577686"/>
    <lineage>
        <taxon>Bacteria</taxon>
        <taxon>Pseudomonadati</taxon>
        <taxon>Acidobacteriota</taxon>
        <taxon>Terriglobia</taxon>
        <taxon>Terriglobales</taxon>
        <taxon>Acidobacteriaceae</taxon>
        <taxon>Silvibacterium</taxon>
    </lineage>
</organism>
<dbReference type="InterPro" id="IPR015422">
    <property type="entry name" value="PyrdxlP-dep_Trfase_small"/>
</dbReference>
<dbReference type="PIRSF" id="PIRSF000521">
    <property type="entry name" value="Transaminase_4ab_Lys_Orn"/>
    <property type="match status" value="1"/>
</dbReference>
<keyword evidence="9" id="KW-1185">Reference proteome</keyword>
<dbReference type="InterPro" id="IPR015421">
    <property type="entry name" value="PyrdxlP-dep_Trfase_major"/>
</dbReference>
<gene>
    <name evidence="8" type="ORF">HNQ77_002747</name>
</gene>
<dbReference type="GO" id="GO:0042802">
    <property type="term" value="F:identical protein binding"/>
    <property type="evidence" value="ECO:0007669"/>
    <property type="project" value="TreeGrafter"/>
</dbReference>
<feature type="region of interest" description="Disordered" evidence="7">
    <location>
        <begin position="1"/>
        <end position="23"/>
    </location>
</feature>
<dbReference type="Gene3D" id="3.90.1150.10">
    <property type="entry name" value="Aspartate Aminotransferase, domain 1"/>
    <property type="match status" value="1"/>
</dbReference>
<evidence type="ECO:0000313" key="8">
    <source>
        <dbReference type="EMBL" id="MBB6144791.1"/>
    </source>
</evidence>
<evidence type="ECO:0000256" key="5">
    <source>
        <dbReference type="ARBA" id="ARBA00022898"/>
    </source>
</evidence>
<dbReference type="OrthoDB" id="9807885at2"/>
<keyword evidence="5 6" id="KW-0663">Pyridoxal phosphate</keyword>
<dbReference type="GO" id="GO:0047298">
    <property type="term" value="F:(S)-3-amino-2-methylpropionate transaminase activity"/>
    <property type="evidence" value="ECO:0007669"/>
    <property type="project" value="UniProtKB-EC"/>
</dbReference>
<dbReference type="Proteomes" id="UP000538666">
    <property type="component" value="Unassembled WGS sequence"/>
</dbReference>
<keyword evidence="4 8" id="KW-0808">Transferase</keyword>
<evidence type="ECO:0000313" key="9">
    <source>
        <dbReference type="Proteomes" id="UP000538666"/>
    </source>
</evidence>
<protein>
    <submittedName>
        <fullName evidence="8">4-aminobutyrate aminotransferase/(S)-3-amino-2-methylpropionate transaminase</fullName>
        <ecNumber evidence="8">2.6.1.19</ecNumber>
        <ecNumber evidence="8">2.6.1.22</ecNumber>
    </submittedName>
</protein>
<dbReference type="Pfam" id="PF00202">
    <property type="entry name" value="Aminotran_3"/>
    <property type="match status" value="1"/>
</dbReference>
<dbReference type="EC" id="2.6.1.19" evidence="8"/>
<evidence type="ECO:0000256" key="7">
    <source>
        <dbReference type="SAM" id="MobiDB-lite"/>
    </source>
</evidence>
<dbReference type="FunFam" id="3.40.640.10:FF:000013">
    <property type="entry name" value="4-aminobutyrate aminotransferase"/>
    <property type="match status" value="1"/>
</dbReference>
<dbReference type="GO" id="GO:0009448">
    <property type="term" value="P:gamma-aminobutyric acid metabolic process"/>
    <property type="evidence" value="ECO:0007669"/>
    <property type="project" value="InterPro"/>
</dbReference>